<dbReference type="STRING" id="6280.A0A158PSR5"/>
<evidence type="ECO:0000313" key="5">
    <source>
        <dbReference type="WBParaSite" id="BPAG_0001390601-mRNA-1"/>
    </source>
</evidence>
<proteinExistence type="predicted"/>
<dbReference type="Pfam" id="PF00024">
    <property type="entry name" value="PAN_1"/>
    <property type="match status" value="3"/>
</dbReference>
<dbReference type="GO" id="GO:0009653">
    <property type="term" value="P:anatomical structure morphogenesis"/>
    <property type="evidence" value="ECO:0007669"/>
    <property type="project" value="TreeGrafter"/>
</dbReference>
<accession>A0A158PSR5</accession>
<dbReference type="EMBL" id="UZAD01013457">
    <property type="protein sequence ID" value="VDN95019.1"/>
    <property type="molecule type" value="Genomic_DNA"/>
</dbReference>
<dbReference type="CDD" id="cd01099">
    <property type="entry name" value="PAN_AP_HGF"/>
    <property type="match status" value="2"/>
</dbReference>
<dbReference type="PANTHER" id="PTHR47327">
    <property type="entry name" value="FI18240P1-RELATED"/>
    <property type="match status" value="1"/>
</dbReference>
<dbReference type="PROSITE" id="PS50948">
    <property type="entry name" value="PAN"/>
    <property type="match status" value="3"/>
</dbReference>
<dbReference type="Proteomes" id="UP000278627">
    <property type="component" value="Unassembled WGS sequence"/>
</dbReference>
<feature type="domain" description="Apple" evidence="2">
    <location>
        <begin position="845"/>
        <end position="926"/>
    </location>
</feature>
<sequence length="1101" mass="124782">MDRCKLGTTETKNGNDLNQINDILLKSGIELTRSAVISDEFKKGNTTIPPTINNENNFTIFETTTTVYGVLLAAITIETTTTTTITTTTIVPTTTTTTADTTILTSTANAETITETVIEENDSINSADDAMSITTTTTTTTTITTTTIATTSATNIISIKDIHLPSRTILQSFEDETLLWWINLKKILEKKIPTFHGITEAFDNKSNISISNPQKSINDDNSESKLRYLEEIVRELRENPNKYKVSVERVDDRQSWIVIRIGNYHRRENLHETIFTDIPGMLNQFPTRRDSPEELKANYHILRIKLPYEFLNNNSNTLKGSEIQQSEAHTNPESISGFGRQQLNKQKKDGIFEKVPAQFIDKQHGYLYHVQIHGINQNLSSVNDHEMRQKKIKSSKIATTDDNINGRKTSLIINSTCFGMIDRQLLYNASYKEIDNISLEQCRCACAKTWNNNDKDDCMIKCKSFQYSNVTRKCLLNEDDHHGNYDLIYNWDNNYFYRICTTEDIINNANRNCQTERNTNFEQFALEGTNANEDVMISSSSSSSANENKTNHSNRKRSTIDHRSIFSSSAFRTKSVYWWKEHGKEEVSNKTITEEVILSPDLWSKIMKTKSVAKNFKSLVLEILEKQSEEISVEKSEYDYKIKIQHGTTTTASTTTTTTTTDTDTVTTNVLSHGSRGIRSTSDTDLEIIEKPFATTTSFTDYTKMTITNLSSSSSTTSEEIVKSLTNESELKVIGTIKHEIRTDNDNNEKFRGSINELNSSIEKLTTTAIIGQQTTTDKDLEDERFDGTSDDNLNENEITTIAVMVTEGSDKMITNKKLDIPEKNSKEDANKIEQNLASKPVGDCFEVIDGFILKGTAGGLEQDVTLEECQCYCANSRSNERYSFQCVSATYYHNERDCILNLQTRNDSPDQFQLQDNVSYLGMICSVEESKKRLVNNNFIHGCRQTASISTSTTIPEKIFMPVNTDSCFVEMPNHVLHGTAFAAETNVSVDACKCYCMNAENRYGIECNSIEYYFDSRTCLLSNLSRITDPKNFNHSIVYTLMHSYFDKSCFTGSDKFPIYMKENCLSTMNLILKDENLSLNFRSENDNNRNTTLHNDEV</sequence>
<evidence type="ECO:0000256" key="1">
    <source>
        <dbReference type="SAM" id="MobiDB-lite"/>
    </source>
</evidence>
<evidence type="ECO:0000259" key="2">
    <source>
        <dbReference type="PROSITE" id="PS50948"/>
    </source>
</evidence>
<dbReference type="PANTHER" id="PTHR47327:SF12">
    <property type="entry name" value="APPLE DOMAIN-CONTAINING PROTEIN"/>
    <property type="match status" value="1"/>
</dbReference>
<dbReference type="SMART" id="SM00473">
    <property type="entry name" value="PAN_AP"/>
    <property type="match status" value="3"/>
</dbReference>
<reference evidence="3 4" key="2">
    <citation type="submission" date="2018-11" db="EMBL/GenBank/DDBJ databases">
        <authorList>
            <consortium name="Pathogen Informatics"/>
        </authorList>
    </citation>
    <scope>NUCLEOTIDE SEQUENCE [LARGE SCALE GENOMIC DNA]</scope>
</reference>
<evidence type="ECO:0000313" key="3">
    <source>
        <dbReference type="EMBL" id="VDN95019.1"/>
    </source>
</evidence>
<dbReference type="Gene3D" id="3.50.4.10">
    <property type="entry name" value="Hepatocyte Growth Factor"/>
    <property type="match status" value="3"/>
</dbReference>
<feature type="domain" description="Apple" evidence="2">
    <location>
        <begin position="417"/>
        <end position="500"/>
    </location>
</feature>
<dbReference type="WBParaSite" id="BPAG_0001390601-mRNA-1">
    <property type="protein sequence ID" value="BPAG_0001390601-mRNA-1"/>
    <property type="gene ID" value="BPAG_0001390601"/>
</dbReference>
<feature type="region of interest" description="Disordered" evidence="1">
    <location>
        <begin position="536"/>
        <end position="559"/>
    </location>
</feature>
<evidence type="ECO:0000313" key="4">
    <source>
        <dbReference type="Proteomes" id="UP000278627"/>
    </source>
</evidence>
<keyword evidence="4" id="KW-1185">Reference proteome</keyword>
<dbReference type="InterPro" id="IPR052774">
    <property type="entry name" value="Celegans_DevNeuronal_Protein"/>
</dbReference>
<dbReference type="InterPro" id="IPR003609">
    <property type="entry name" value="Pan_app"/>
</dbReference>
<reference evidence="5" key="1">
    <citation type="submission" date="2016-04" db="UniProtKB">
        <authorList>
            <consortium name="WormBaseParasite"/>
        </authorList>
    </citation>
    <scope>IDENTIFICATION</scope>
</reference>
<feature type="domain" description="Apple" evidence="2">
    <location>
        <begin position="969"/>
        <end position="1052"/>
    </location>
</feature>
<protein>
    <submittedName>
        <fullName evidence="5">Apple domain-containing protein</fullName>
    </submittedName>
</protein>
<organism evidence="5">
    <name type="scientific">Brugia pahangi</name>
    <name type="common">Filarial nematode worm</name>
    <dbReference type="NCBI Taxonomy" id="6280"/>
    <lineage>
        <taxon>Eukaryota</taxon>
        <taxon>Metazoa</taxon>
        <taxon>Ecdysozoa</taxon>
        <taxon>Nematoda</taxon>
        <taxon>Chromadorea</taxon>
        <taxon>Rhabditida</taxon>
        <taxon>Spirurina</taxon>
        <taxon>Spiruromorpha</taxon>
        <taxon>Filarioidea</taxon>
        <taxon>Onchocercidae</taxon>
        <taxon>Brugia</taxon>
    </lineage>
</organism>
<gene>
    <name evidence="3" type="ORF">BPAG_LOCUS13834</name>
</gene>
<dbReference type="AlphaFoldDB" id="A0A158PSR5"/>
<dbReference type="SUPFAM" id="SSF57414">
    <property type="entry name" value="Hairpin loop containing domain-like"/>
    <property type="match status" value="2"/>
</dbReference>
<name>A0A158PSR5_BRUPA</name>